<protein>
    <submittedName>
        <fullName evidence="1">Uncharacterized protein</fullName>
    </submittedName>
</protein>
<dbReference type="OrthoDB" id="5733587at2"/>
<dbReference type="AlphaFoldDB" id="A0A1H3Z6H2"/>
<sequence length="151" mass="17028">MKLRYLCANHRQWLTADTDRAERAWLDWVERGTHLCEERSYAEAIPYLGCAFDLASFLLGECWPGYAVAAVRFSDSARQLMDAYRQCGDAGLGNYILVGASSRLARELHNPRNDQISQITADCLRTLYGGEPHTAAPQLWPRDSAGARRLH</sequence>
<evidence type="ECO:0000313" key="2">
    <source>
        <dbReference type="Proteomes" id="UP000198658"/>
    </source>
</evidence>
<reference evidence="2" key="1">
    <citation type="submission" date="2016-10" db="EMBL/GenBank/DDBJ databases">
        <authorList>
            <person name="Varghese N."/>
            <person name="Submissions S."/>
        </authorList>
    </citation>
    <scope>NUCLEOTIDE SEQUENCE [LARGE SCALE GENOMIC DNA]</scope>
    <source>
        <strain evidence="2">CGMCC 1.10657</strain>
    </source>
</reference>
<accession>A0A1H3Z6H2</accession>
<dbReference type="EMBL" id="FNQO01000002">
    <property type="protein sequence ID" value="SEA19413.1"/>
    <property type="molecule type" value="Genomic_DNA"/>
</dbReference>
<organism evidence="1 2">
    <name type="scientific">Microbulbifer marinus</name>
    <dbReference type="NCBI Taxonomy" id="658218"/>
    <lineage>
        <taxon>Bacteria</taxon>
        <taxon>Pseudomonadati</taxon>
        <taxon>Pseudomonadota</taxon>
        <taxon>Gammaproteobacteria</taxon>
        <taxon>Cellvibrionales</taxon>
        <taxon>Microbulbiferaceae</taxon>
        <taxon>Microbulbifer</taxon>
    </lineage>
</organism>
<proteinExistence type="predicted"/>
<dbReference type="Proteomes" id="UP000198658">
    <property type="component" value="Unassembled WGS sequence"/>
</dbReference>
<evidence type="ECO:0000313" key="1">
    <source>
        <dbReference type="EMBL" id="SEA19413.1"/>
    </source>
</evidence>
<dbReference type="RefSeq" id="WP_091388198.1">
    <property type="nucleotide sequence ID" value="NZ_FNQO01000002.1"/>
</dbReference>
<name>A0A1H3Z6H2_9GAMM</name>
<keyword evidence="2" id="KW-1185">Reference proteome</keyword>
<gene>
    <name evidence="1" type="ORF">SAMN05216562_2229</name>
</gene>